<dbReference type="SUPFAM" id="SSF51735">
    <property type="entry name" value="NAD(P)-binding Rossmann-fold domains"/>
    <property type="match status" value="1"/>
</dbReference>
<dbReference type="InterPro" id="IPR036291">
    <property type="entry name" value="NAD(P)-bd_dom_sf"/>
</dbReference>
<dbReference type="PANTHER" id="PTHR43000">
    <property type="entry name" value="DTDP-D-GLUCOSE 4,6-DEHYDRATASE-RELATED"/>
    <property type="match status" value="1"/>
</dbReference>
<protein>
    <submittedName>
        <fullName evidence="4">dTDP-D-glucose 4,6-dehydratase</fullName>
    </submittedName>
</protein>
<keyword evidence="5" id="KW-1185">Reference proteome</keyword>
<evidence type="ECO:0000313" key="4">
    <source>
        <dbReference type="EMBL" id="TWI52688.1"/>
    </source>
</evidence>
<accession>A0A562Q7K0</accession>
<dbReference type="Pfam" id="PF01370">
    <property type="entry name" value="Epimerase"/>
    <property type="match status" value="1"/>
</dbReference>
<proteinExistence type="inferred from homology"/>
<dbReference type="Gene3D" id="3.90.25.10">
    <property type="entry name" value="UDP-galactose 4-epimerase, domain 1"/>
    <property type="match status" value="1"/>
</dbReference>
<feature type="domain" description="NAD-dependent epimerase/dehydratase" evidence="3">
    <location>
        <begin position="37"/>
        <end position="266"/>
    </location>
</feature>
<dbReference type="Gene3D" id="3.40.50.720">
    <property type="entry name" value="NAD(P)-binding Rossmann-like Domain"/>
    <property type="match status" value="1"/>
</dbReference>
<evidence type="ECO:0000256" key="2">
    <source>
        <dbReference type="ARBA" id="ARBA00007637"/>
    </source>
</evidence>
<comment type="similarity">
    <text evidence="2">Belongs to the NAD(P)-dependent epimerase/dehydratase family.</text>
</comment>
<dbReference type="AlphaFoldDB" id="A0A562Q7K0"/>
<name>A0A562Q7K0_9PSED</name>
<gene>
    <name evidence="4" type="ORF">IQ22_03064</name>
</gene>
<evidence type="ECO:0000313" key="5">
    <source>
        <dbReference type="Proteomes" id="UP000316905"/>
    </source>
</evidence>
<comment type="pathway">
    <text evidence="1">Bacterial outer membrane biogenesis; LPS O-antigen biosynthesis.</text>
</comment>
<comment type="caution">
    <text evidence="4">The sequence shown here is derived from an EMBL/GenBank/DDBJ whole genome shotgun (WGS) entry which is preliminary data.</text>
</comment>
<reference evidence="4 5" key="1">
    <citation type="journal article" date="2015" name="Stand. Genomic Sci.">
        <title>Genomic Encyclopedia of Bacterial and Archaeal Type Strains, Phase III: the genomes of soil and plant-associated and newly described type strains.</title>
        <authorList>
            <person name="Whitman W.B."/>
            <person name="Woyke T."/>
            <person name="Klenk H.P."/>
            <person name="Zhou Y."/>
            <person name="Lilburn T.G."/>
            <person name="Beck B.J."/>
            <person name="De Vos P."/>
            <person name="Vandamme P."/>
            <person name="Eisen J.A."/>
            <person name="Garrity G."/>
            <person name="Hugenholtz P."/>
            <person name="Kyrpides N.C."/>
        </authorList>
    </citation>
    <scope>NUCLEOTIDE SEQUENCE [LARGE SCALE GENOMIC DNA]</scope>
    <source>
        <strain evidence="4 5">CGMCC 1.6858</strain>
    </source>
</reference>
<evidence type="ECO:0000256" key="1">
    <source>
        <dbReference type="ARBA" id="ARBA00005125"/>
    </source>
</evidence>
<dbReference type="InterPro" id="IPR001509">
    <property type="entry name" value="Epimerase_deHydtase"/>
</dbReference>
<dbReference type="EMBL" id="VLKY01000010">
    <property type="protein sequence ID" value="TWI52688.1"/>
    <property type="molecule type" value="Genomic_DNA"/>
</dbReference>
<dbReference type="Proteomes" id="UP000316905">
    <property type="component" value="Unassembled WGS sequence"/>
</dbReference>
<organism evidence="4 5">
    <name type="scientific">Pseudomonas duriflava</name>
    <dbReference type="NCBI Taxonomy" id="459528"/>
    <lineage>
        <taxon>Bacteria</taxon>
        <taxon>Pseudomonadati</taxon>
        <taxon>Pseudomonadota</taxon>
        <taxon>Gammaproteobacteria</taxon>
        <taxon>Pseudomonadales</taxon>
        <taxon>Pseudomonadaceae</taxon>
        <taxon>Pseudomonas</taxon>
    </lineage>
</organism>
<sequence length="391" mass="43455">MRHEADISSENTSLKYLFGSYATHEDNRADVRTLKRVLLIGGSGPLGASITHFLLANTQAQVANLDSGAAPVQHVSGEPSRYHFYAGALVDIAVLRQALDEFQPDAVFYLCSTPGGVDCQMPMLHRQHSNLQITSQLLECTRHYWNTLPAVRKAGFRFLYLCTAGLEEANTNAYENDDLALHASSKAHPARIALAWHRTFGLPVMAVYCVGDQGLHPLVRQALPDMIRSSFAGETLPVHTSSSHGATELYPHLNNYPESFMLLALHGKTGERYSIGHYRCIHDRELVEAVCTALDEVSDYKPKGISHYRDLIKEVPPDTLPDHCHTLQTSFIRDEFFFKVRPPLMTEVRKAVEACMGSTCTQAEAATTANLSYLSMASLMASNNSRFWMLQ</sequence>
<evidence type="ECO:0000259" key="3">
    <source>
        <dbReference type="Pfam" id="PF01370"/>
    </source>
</evidence>